<name>A0A6A4GAQ8_9AGAR</name>
<keyword evidence="1" id="KW-0472">Membrane</keyword>
<dbReference type="Proteomes" id="UP000799118">
    <property type="component" value="Unassembled WGS sequence"/>
</dbReference>
<evidence type="ECO:0008006" key="4">
    <source>
        <dbReference type="Google" id="ProtNLM"/>
    </source>
</evidence>
<dbReference type="EMBL" id="ML771348">
    <property type="protein sequence ID" value="KAE9382553.1"/>
    <property type="molecule type" value="Genomic_DNA"/>
</dbReference>
<keyword evidence="1" id="KW-1133">Transmembrane helix</keyword>
<evidence type="ECO:0000313" key="3">
    <source>
        <dbReference type="Proteomes" id="UP000799118"/>
    </source>
</evidence>
<dbReference type="InterPro" id="IPR042099">
    <property type="entry name" value="ANL_N_sf"/>
</dbReference>
<feature type="transmembrane region" description="Helical" evidence="1">
    <location>
        <begin position="26"/>
        <end position="52"/>
    </location>
</feature>
<dbReference type="OrthoDB" id="429813at2759"/>
<keyword evidence="1" id="KW-0812">Transmembrane</keyword>
<evidence type="ECO:0000313" key="2">
    <source>
        <dbReference type="EMBL" id="KAE9382553.1"/>
    </source>
</evidence>
<evidence type="ECO:0000256" key="1">
    <source>
        <dbReference type="SAM" id="Phobius"/>
    </source>
</evidence>
<reference evidence="2" key="1">
    <citation type="journal article" date="2019" name="Environ. Microbiol.">
        <title>Fungal ecological strategies reflected in gene transcription - a case study of two litter decomposers.</title>
        <authorList>
            <person name="Barbi F."/>
            <person name="Kohler A."/>
            <person name="Barry K."/>
            <person name="Baskaran P."/>
            <person name="Daum C."/>
            <person name="Fauchery L."/>
            <person name="Ihrmark K."/>
            <person name="Kuo A."/>
            <person name="LaButti K."/>
            <person name="Lipzen A."/>
            <person name="Morin E."/>
            <person name="Grigoriev I.V."/>
            <person name="Henrissat B."/>
            <person name="Lindahl B."/>
            <person name="Martin F."/>
        </authorList>
    </citation>
    <scope>NUCLEOTIDE SEQUENCE</scope>
    <source>
        <strain evidence="2">JB14</strain>
    </source>
</reference>
<feature type="non-terminal residue" evidence="2">
    <location>
        <position position="129"/>
    </location>
</feature>
<accession>A0A6A4GAQ8</accession>
<dbReference type="Gene3D" id="3.40.50.12780">
    <property type="entry name" value="N-terminal domain of ligase-like"/>
    <property type="match status" value="1"/>
</dbReference>
<gene>
    <name evidence="2" type="ORF">BT96DRAFT_760533</name>
</gene>
<feature type="non-terminal residue" evidence="2">
    <location>
        <position position="1"/>
    </location>
</feature>
<proteinExistence type="predicted"/>
<organism evidence="2 3">
    <name type="scientific">Gymnopus androsaceus JB14</name>
    <dbReference type="NCBI Taxonomy" id="1447944"/>
    <lineage>
        <taxon>Eukaryota</taxon>
        <taxon>Fungi</taxon>
        <taxon>Dikarya</taxon>
        <taxon>Basidiomycota</taxon>
        <taxon>Agaricomycotina</taxon>
        <taxon>Agaricomycetes</taxon>
        <taxon>Agaricomycetidae</taxon>
        <taxon>Agaricales</taxon>
        <taxon>Marasmiineae</taxon>
        <taxon>Omphalotaceae</taxon>
        <taxon>Gymnopus</taxon>
    </lineage>
</organism>
<protein>
    <recommendedName>
        <fullName evidence="4">AMP-dependent synthetase/ligase domain-containing protein</fullName>
    </recommendedName>
</protein>
<keyword evidence="3" id="KW-1185">Reference proteome</keyword>
<sequence>YLELVRACHRAAHLIRPRRSGPDREVVAVIALVDTIVYTSVVVGLMEAGLVVTFTNSPRNTPTAVINLMKKTGAHRLLGTQSTLQELFQNVKAELASTAGEPYDIIFEEVPGLDDLFPKLGKETRDDPF</sequence>
<dbReference type="AlphaFoldDB" id="A0A6A4GAQ8"/>